<dbReference type="KEGG" id="barh:WN72_26790"/>
<sequence>MPPLQTGAPILIEFRFARRHVLTWSCNSFSEIRMPAYRAFVVGRHSVPIGVVQMDCTDDESAISRAAKLVDSHDVELWQLDRPVARFEAQSGHMHRK</sequence>
<protein>
    <submittedName>
        <fullName evidence="1">Uncharacterized protein</fullName>
    </submittedName>
</protein>
<accession>A0AAE7TIP8</accession>
<name>A0AAE7TIP8_9BRAD</name>
<dbReference type="Proteomes" id="UP000594015">
    <property type="component" value="Chromosome"/>
</dbReference>
<evidence type="ECO:0000313" key="1">
    <source>
        <dbReference type="EMBL" id="QOZ69519.1"/>
    </source>
</evidence>
<reference evidence="1 2" key="1">
    <citation type="submission" date="2018-06" db="EMBL/GenBank/DDBJ databases">
        <title>Comparative genomics of Bradyrhizobium nodulating Arachidis hypogaea.</title>
        <authorList>
            <person name="Li Y."/>
        </authorList>
    </citation>
    <scope>NUCLEOTIDE SEQUENCE [LARGE SCALE GENOMIC DNA]</scope>
    <source>
        <strain evidence="1 2">CCBAU 051107</strain>
    </source>
</reference>
<proteinExistence type="predicted"/>
<dbReference type="AlphaFoldDB" id="A0AAE7TIP8"/>
<organism evidence="1 2">
    <name type="scientific">Bradyrhizobium arachidis</name>
    <dbReference type="NCBI Taxonomy" id="858423"/>
    <lineage>
        <taxon>Bacteria</taxon>
        <taxon>Pseudomonadati</taxon>
        <taxon>Pseudomonadota</taxon>
        <taxon>Alphaproteobacteria</taxon>
        <taxon>Hyphomicrobiales</taxon>
        <taxon>Nitrobacteraceae</taxon>
        <taxon>Bradyrhizobium</taxon>
    </lineage>
</organism>
<evidence type="ECO:0000313" key="2">
    <source>
        <dbReference type="Proteomes" id="UP000594015"/>
    </source>
</evidence>
<dbReference type="EMBL" id="CP030050">
    <property type="protein sequence ID" value="QOZ69519.1"/>
    <property type="molecule type" value="Genomic_DNA"/>
</dbReference>
<gene>
    <name evidence="1" type="ORF">WN72_26790</name>
</gene>